<evidence type="ECO:0000313" key="3">
    <source>
        <dbReference type="EMBL" id="NWS77078.1"/>
    </source>
</evidence>
<keyword evidence="2" id="KW-1133">Transmembrane helix</keyword>
<dbReference type="EMBL" id="VYZB01000864">
    <property type="protein sequence ID" value="NWS77078.1"/>
    <property type="molecule type" value="Genomic_DNA"/>
</dbReference>
<accession>A0A7K5I685</accession>
<proteinExistence type="predicted"/>
<name>A0A7K5I685_CROSL</name>
<keyword evidence="2" id="KW-0472">Membrane</keyword>
<dbReference type="Pfam" id="PF00429">
    <property type="entry name" value="TLV_coat"/>
    <property type="match status" value="1"/>
</dbReference>
<dbReference type="PANTHER" id="PTHR10424">
    <property type="entry name" value="VIRAL ENVELOPE PROTEIN"/>
    <property type="match status" value="1"/>
</dbReference>
<evidence type="ECO:0000256" key="1">
    <source>
        <dbReference type="ARBA" id="ARBA00023157"/>
    </source>
</evidence>
<dbReference type="OrthoDB" id="8949317at2759"/>
<dbReference type="SUPFAM" id="SSF58069">
    <property type="entry name" value="Virus ectodomain"/>
    <property type="match status" value="1"/>
</dbReference>
<keyword evidence="2" id="KW-0812">Transmembrane</keyword>
<evidence type="ECO:0000313" key="4">
    <source>
        <dbReference type="Proteomes" id="UP000549499"/>
    </source>
</evidence>
<organism evidence="3 4">
    <name type="scientific">Crotophaga sulcirostris</name>
    <name type="common">Groove-billed ani</name>
    <dbReference type="NCBI Taxonomy" id="33598"/>
    <lineage>
        <taxon>Eukaryota</taxon>
        <taxon>Metazoa</taxon>
        <taxon>Chordata</taxon>
        <taxon>Craniata</taxon>
        <taxon>Vertebrata</taxon>
        <taxon>Euteleostomi</taxon>
        <taxon>Archelosauria</taxon>
        <taxon>Archosauria</taxon>
        <taxon>Dinosauria</taxon>
        <taxon>Saurischia</taxon>
        <taxon>Theropoda</taxon>
        <taxon>Coelurosauria</taxon>
        <taxon>Aves</taxon>
        <taxon>Neognathae</taxon>
        <taxon>Neoaves</taxon>
        <taxon>Otidimorphae</taxon>
        <taxon>Cuculiformes</taxon>
        <taxon>Crotophagidae</taxon>
        <taxon>Crotophaga</taxon>
    </lineage>
</organism>
<dbReference type="Gene3D" id="1.10.287.210">
    <property type="match status" value="1"/>
</dbReference>
<comment type="caution">
    <text evidence="3">The sequence shown here is derived from an EMBL/GenBank/DDBJ whole genome shotgun (WGS) entry which is preliminary data.</text>
</comment>
<dbReference type="Proteomes" id="UP000549499">
    <property type="component" value="Unassembled WGS sequence"/>
</dbReference>
<feature type="non-terminal residue" evidence="3">
    <location>
        <position position="1"/>
    </location>
</feature>
<reference evidence="3 4" key="1">
    <citation type="submission" date="2019-09" db="EMBL/GenBank/DDBJ databases">
        <title>Bird 10,000 Genomes (B10K) Project - Family phase.</title>
        <authorList>
            <person name="Zhang G."/>
        </authorList>
    </citation>
    <scope>NUCLEOTIDE SEQUENCE [LARGE SCALE GENOMIC DNA]</scope>
    <source>
        <strain evidence="3">B10K-DU-003-44</strain>
        <tissue evidence="3">Muscle</tissue>
    </source>
</reference>
<gene>
    <name evidence="3" type="primary">Ervv2_4</name>
    <name evidence="3" type="ORF">CROSUL_R14808</name>
</gene>
<protein>
    <submittedName>
        <fullName evidence="3">ERVV2 protein</fullName>
    </submittedName>
</protein>
<evidence type="ECO:0000256" key="2">
    <source>
        <dbReference type="SAM" id="Phobius"/>
    </source>
</evidence>
<dbReference type="PANTHER" id="PTHR10424:SF73">
    <property type="entry name" value="ENDOGENOUS RETROVIRUS GROUP FC1 ENV POLYPROTEIN-RELATED"/>
    <property type="match status" value="1"/>
</dbReference>
<feature type="transmembrane region" description="Helical" evidence="2">
    <location>
        <begin position="71"/>
        <end position="94"/>
    </location>
</feature>
<dbReference type="InterPro" id="IPR018154">
    <property type="entry name" value="TLV/ENV_coat_polyprotein"/>
</dbReference>
<keyword evidence="4" id="KW-1185">Reference proteome</keyword>
<feature type="non-terminal residue" evidence="3">
    <location>
        <position position="109"/>
    </location>
</feature>
<dbReference type="AlphaFoldDB" id="A0A7K5I685"/>
<sequence>LAKEGGLCTIINQTCCIYINQENRIETDLQKIWERNKIFHQVTDDDTSFGFTDLWEKLTSWLPNLSWLKQLFLTFVIIVVLLVALCVLIRWALWCCQNTGIFTTVLNKH</sequence>
<keyword evidence="1" id="KW-1015">Disulfide bond</keyword>